<comment type="caution">
    <text evidence="2">The sequence shown here is derived from an EMBL/GenBank/DDBJ whole genome shotgun (WGS) entry which is preliminary data.</text>
</comment>
<sequence length="142" mass="15435">MSHDRPPGGLDIETRKLAADRFVGVDTPKHHMRIGQGRPLIALAVAGRARHRTGTFRPNLQEPTAIDRGNRSAACTDGRDFDHRGANAEPEIDGGLRRQRRFTTCNDGDIERCATEIAGNNIIVTSLMRDGRGRDHTGGGTG</sequence>
<name>A0A1J5P3N1_9ZZZZ</name>
<evidence type="ECO:0000313" key="2">
    <source>
        <dbReference type="EMBL" id="OIQ65774.1"/>
    </source>
</evidence>
<dbReference type="EMBL" id="MLJW01007071">
    <property type="protein sequence ID" value="OIQ65774.1"/>
    <property type="molecule type" value="Genomic_DNA"/>
</dbReference>
<feature type="region of interest" description="Disordered" evidence="1">
    <location>
        <begin position="59"/>
        <end position="91"/>
    </location>
</feature>
<gene>
    <name evidence="2" type="ORF">GALL_526630</name>
</gene>
<evidence type="ECO:0000256" key="1">
    <source>
        <dbReference type="SAM" id="MobiDB-lite"/>
    </source>
</evidence>
<feature type="compositionally biased region" description="Basic and acidic residues" evidence="1">
    <location>
        <begin position="77"/>
        <end position="86"/>
    </location>
</feature>
<reference evidence="2" key="1">
    <citation type="submission" date="2016-10" db="EMBL/GenBank/DDBJ databases">
        <title>Sequence of Gallionella enrichment culture.</title>
        <authorList>
            <person name="Poehlein A."/>
            <person name="Muehling M."/>
            <person name="Daniel R."/>
        </authorList>
    </citation>
    <scope>NUCLEOTIDE SEQUENCE</scope>
</reference>
<protein>
    <submittedName>
        <fullName evidence="2">Uncharacterized protein</fullName>
    </submittedName>
</protein>
<accession>A0A1J5P3N1</accession>
<organism evidence="2">
    <name type="scientific">mine drainage metagenome</name>
    <dbReference type="NCBI Taxonomy" id="410659"/>
    <lineage>
        <taxon>unclassified sequences</taxon>
        <taxon>metagenomes</taxon>
        <taxon>ecological metagenomes</taxon>
    </lineage>
</organism>
<proteinExistence type="predicted"/>
<dbReference type="AlphaFoldDB" id="A0A1J5P3N1"/>